<evidence type="ECO:0000259" key="2">
    <source>
        <dbReference type="Pfam" id="PF04773"/>
    </source>
</evidence>
<keyword evidence="1" id="KW-0812">Transmembrane</keyword>
<dbReference type="GO" id="GO:0016989">
    <property type="term" value="F:sigma factor antagonist activity"/>
    <property type="evidence" value="ECO:0007669"/>
    <property type="project" value="TreeGrafter"/>
</dbReference>
<proteinExistence type="predicted"/>
<feature type="domain" description="FecR protein" evidence="2">
    <location>
        <begin position="199"/>
        <end position="297"/>
    </location>
</feature>
<dbReference type="InterPro" id="IPR006860">
    <property type="entry name" value="FecR"/>
</dbReference>
<dbReference type="Pfam" id="PF04773">
    <property type="entry name" value="FecR"/>
    <property type="match status" value="1"/>
</dbReference>
<feature type="transmembrane region" description="Helical" evidence="1">
    <location>
        <begin position="110"/>
        <end position="128"/>
    </location>
</feature>
<keyword evidence="1" id="KW-0472">Membrane</keyword>
<dbReference type="Gene3D" id="3.55.50.30">
    <property type="match status" value="1"/>
</dbReference>
<accession>A0AAJ4X9Y4</accession>
<evidence type="ECO:0000313" key="5">
    <source>
        <dbReference type="Proteomes" id="UP000215355"/>
    </source>
</evidence>
<evidence type="ECO:0000313" key="4">
    <source>
        <dbReference type="EMBL" id="SNV46546.1"/>
    </source>
</evidence>
<evidence type="ECO:0000259" key="3">
    <source>
        <dbReference type="Pfam" id="PF16344"/>
    </source>
</evidence>
<dbReference type="AlphaFoldDB" id="A0AAJ4X9Y4"/>
<dbReference type="Pfam" id="PF16344">
    <property type="entry name" value="FecR_C"/>
    <property type="match status" value="1"/>
</dbReference>
<dbReference type="KEGG" id="smiz:4412673_01246"/>
<dbReference type="PANTHER" id="PTHR30273">
    <property type="entry name" value="PERIPLASMIC SIGNAL SENSOR AND SIGMA FACTOR ACTIVATOR FECR-RELATED"/>
    <property type="match status" value="1"/>
</dbReference>
<dbReference type="InterPro" id="IPR032508">
    <property type="entry name" value="FecR_C"/>
</dbReference>
<feature type="domain" description="Protein FecR C-terminal" evidence="3">
    <location>
        <begin position="338"/>
        <end position="401"/>
    </location>
</feature>
<keyword evidence="1" id="KW-1133">Transmembrane helix</keyword>
<dbReference type="InterPro" id="IPR012373">
    <property type="entry name" value="Ferrdict_sens_TM"/>
</dbReference>
<evidence type="ECO:0000256" key="1">
    <source>
        <dbReference type="SAM" id="Phobius"/>
    </source>
</evidence>
<name>A0AAJ4X9Y4_9SPHI</name>
<dbReference type="Proteomes" id="UP000215355">
    <property type="component" value="Chromosome 1"/>
</dbReference>
<dbReference type="EMBL" id="LT906468">
    <property type="protein sequence ID" value="SNV46546.1"/>
    <property type="molecule type" value="Genomic_DNA"/>
</dbReference>
<sequence length="410" mass="46529">MTLCFVLAPTTIINKMKTSREVAALIKKYIEGNISSLESIQLDQWIKEKPEHEEFFKKILIEDELFEDALTWVNLNQTDHTEWLEDIKSHTLQKIRKAEPKPIRSKKRVWIYYAAAAILLFGLGYSFLNYRSQTITEVDAELSAVQPGSNKAELSLSDGRTINLRSDKDGIVIDQDLAYSDGTPLLEVNKKELTKIMATIQVPKGGKYQIKLPDGSKVWLNSMSKLEYPLAFDPNRRTVKLEGEGYFEVAKLNKNDKRVPFEVISSSQTIEVTGTQFNVSAYPEDAQTVSTLVEGSINVHSASGKISLSPNQQAINSANGLSKRAVEVESFIAWKNNKFMFYETELRDVMKGLSRWYDIQVEYQGNIPATYFYGEIGRDKNLAEVIRLIEKSGVKFKLKQKGSTYKLIII</sequence>
<protein>
    <submittedName>
        <fullName evidence="4">Fec operon regulator FecR</fullName>
    </submittedName>
</protein>
<dbReference type="PANTHER" id="PTHR30273:SF2">
    <property type="entry name" value="PROTEIN FECR"/>
    <property type="match status" value="1"/>
</dbReference>
<gene>
    <name evidence="4" type="ORF">SAMEA4412673_01246</name>
</gene>
<dbReference type="Gene3D" id="2.60.120.1440">
    <property type="match status" value="1"/>
</dbReference>
<reference evidence="4 5" key="1">
    <citation type="submission" date="2017-06" db="EMBL/GenBank/DDBJ databases">
        <authorList>
            <consortium name="Pathogen Informatics"/>
        </authorList>
    </citation>
    <scope>NUCLEOTIDE SEQUENCE [LARGE SCALE GENOMIC DNA]</scope>
    <source>
        <strain evidence="4 5">NCTC12149</strain>
    </source>
</reference>
<organism evidence="4 5">
    <name type="scientific">Sphingobacterium mizutaii</name>
    <dbReference type="NCBI Taxonomy" id="1010"/>
    <lineage>
        <taxon>Bacteria</taxon>
        <taxon>Pseudomonadati</taxon>
        <taxon>Bacteroidota</taxon>
        <taxon>Sphingobacteriia</taxon>
        <taxon>Sphingobacteriales</taxon>
        <taxon>Sphingobacteriaceae</taxon>
        <taxon>Sphingobacterium</taxon>
    </lineage>
</organism>